<comment type="caution">
    <text evidence="1">The sequence shown here is derived from an EMBL/GenBank/DDBJ whole genome shotgun (WGS) entry which is preliminary data.</text>
</comment>
<dbReference type="AlphaFoldDB" id="A0A840GBB5"/>
<dbReference type="Proteomes" id="UP000587070">
    <property type="component" value="Unassembled WGS sequence"/>
</dbReference>
<keyword evidence="2" id="KW-1185">Reference proteome</keyword>
<evidence type="ECO:0000313" key="1">
    <source>
        <dbReference type="EMBL" id="MBB4249155.1"/>
    </source>
</evidence>
<protein>
    <submittedName>
        <fullName evidence="1">Uncharacterized protein</fullName>
    </submittedName>
</protein>
<dbReference type="RefSeq" id="WP_153116828.1">
    <property type="nucleotide sequence ID" value="NZ_JACIGE010000021.1"/>
</dbReference>
<evidence type="ECO:0000313" key="2">
    <source>
        <dbReference type="Proteomes" id="UP000587070"/>
    </source>
</evidence>
<dbReference type="EMBL" id="JACIGE010000021">
    <property type="protein sequence ID" value="MBB4249155.1"/>
    <property type="molecule type" value="Genomic_DNA"/>
</dbReference>
<dbReference type="OrthoDB" id="9128717at2"/>
<gene>
    <name evidence="1" type="ORF">GGD90_003559</name>
</gene>
<name>A0A840GBB5_RHOTE</name>
<organism evidence="1 2">
    <name type="scientific">Rhodocyclus tenuis</name>
    <name type="common">Rhodospirillum tenue</name>
    <dbReference type="NCBI Taxonomy" id="1066"/>
    <lineage>
        <taxon>Bacteria</taxon>
        <taxon>Pseudomonadati</taxon>
        <taxon>Pseudomonadota</taxon>
        <taxon>Betaproteobacteria</taxon>
        <taxon>Rhodocyclales</taxon>
        <taxon>Rhodocyclaceae</taxon>
        <taxon>Rhodocyclus</taxon>
    </lineage>
</organism>
<proteinExistence type="predicted"/>
<sequence length="417" mass="45949">MDINILASLILLLLIALAWIVLRKGKGLSPRSVALIPEQESDAPEIQPPKPALLDRIVIGSNPASPLVTIQPLSAISDFERSNLLDPKRDYSISRLSALCQAIPSLLVTGEASGKKIMEVVINGDLVRAADGNGLRAFAMNGKGIAEQARLFEMSDLQNMINAAAIWQIASVVVAQKHLADISRKLDEIKAGVQQISQFLASQRKSRVLATYDYLGQVYLAIKGGDLPDSSRMNLESCERDLLEIQHHLEIEYRQKVDKKVEHTETFGTENLTNDIGKKISELEELTGDIALCLKTRIAAWHVLSLFPGDPQLKVARRASIQKSIDSFSELVPYLEESLNSEIAAVNAFWNKGSTLDARKRNLKSKCMTAAGSLESKAKKCSEHVTDSEHILLEHDQPIRLYLQFENGELIGARQAA</sequence>
<accession>A0A840GBB5</accession>
<reference evidence="1 2" key="1">
    <citation type="submission" date="2020-08" db="EMBL/GenBank/DDBJ databases">
        <title>Genome sequencing of Purple Non-Sulfur Bacteria from various extreme environments.</title>
        <authorList>
            <person name="Mayer M."/>
        </authorList>
    </citation>
    <scope>NUCLEOTIDE SEQUENCE [LARGE SCALE GENOMIC DNA]</scope>
    <source>
        <strain evidence="1 2">2761</strain>
    </source>
</reference>